<dbReference type="AlphaFoldDB" id="A0A0H1R7Y5"/>
<comment type="subcellular location">
    <subcellularLocation>
        <location evidence="1">Cytoplasm</location>
    </subcellularLocation>
</comment>
<dbReference type="Pfam" id="PF07167">
    <property type="entry name" value="PhaC_N"/>
    <property type="match status" value="1"/>
</dbReference>
<dbReference type="GO" id="GO:0005737">
    <property type="term" value="C:cytoplasm"/>
    <property type="evidence" value="ECO:0007669"/>
    <property type="project" value="UniProtKB-SubCell"/>
</dbReference>
<evidence type="ECO:0000256" key="1">
    <source>
        <dbReference type="ARBA" id="ARBA00004496"/>
    </source>
</evidence>
<feature type="domain" description="Poly-beta-hydroxybutyrate polymerase N-terminal" evidence="6">
    <location>
        <begin position="118"/>
        <end position="289"/>
    </location>
</feature>
<dbReference type="InterPro" id="IPR010941">
    <property type="entry name" value="PhaC_N"/>
</dbReference>
<dbReference type="InterPro" id="IPR029058">
    <property type="entry name" value="AB_hydrolase_fold"/>
</dbReference>
<sequence>MGQEQFEAARNLGFEIRNPQRFAENMARLGEEAGKAAAIFLQPHAVNPAHFALYDDLAPALRTLAQLQRAWMQQPYKVLDAQVALWSNCFDLWHSSMRRLMGLETGESRPLAVSLPEDPRFQHPAWSENPYFDLLKQSYLITSHWAESLVNTVDDLDPHTRNKAKFYMTQLVNAVAPSNWVFTNPELLHETFASDGENLVRGMQLLAEDIERGSGRLKIRHTDATKFEVGKNLAITPGKVIYQNAVMELIQYEAATERVLKRPLLIVPPWINKYYILDLSPEKSFVKWAVDQGQTVFMISWVNPGKELANKSFEDYMHEGILEALGTVRQATGERAIHALGYCVGGTLLAATLAYLAAKRDNQVKSATFLTTQVDFSHAGDLKVFMDEDQVVAIERDMARHGYFDGHKMAAAFNLLRSNDLIWPYVVDVYMKGKTPLPLDLLYWNSDSTRIPAANHRFYLRHCYINNDLSQRRIQMGGVTLDLSKVTIPIYHLAAREDHIAPARSVFLGAQFLGGPVRFVVAGSGHIAGVVNPPARNRYQHWTGEPPAGELETWLEAAQEHPGSWWPDWQSWSEAQDRRLVPARGIGGGKLTPLEDAPGSYVRVKS</sequence>
<dbReference type="PATRIC" id="fig|1225564.3.peg.5530"/>
<comment type="caution">
    <text evidence="7">The sequence shown here is derived from an EMBL/GenBank/DDBJ whole genome shotgun (WGS) entry which is preliminary data.</text>
</comment>
<evidence type="ECO:0000313" key="7">
    <source>
        <dbReference type="EMBL" id="KLK91325.1"/>
    </source>
</evidence>
<keyword evidence="4" id="KW-0012">Acyltransferase</keyword>
<feature type="domain" description="AB hydrolase-1" evidence="5">
    <location>
        <begin position="291"/>
        <end position="532"/>
    </location>
</feature>
<keyword evidence="3" id="KW-0808">Transferase</keyword>
<dbReference type="GO" id="GO:0042619">
    <property type="term" value="P:poly-hydroxybutyrate biosynthetic process"/>
    <property type="evidence" value="ECO:0007669"/>
    <property type="project" value="InterPro"/>
</dbReference>
<dbReference type="Proteomes" id="UP000035489">
    <property type="component" value="Unassembled WGS sequence"/>
</dbReference>
<dbReference type="PANTHER" id="PTHR36837:SF5">
    <property type="entry name" value="POLY-3-HYDROXYBUTYRATE SYNTHASE"/>
    <property type="match status" value="1"/>
</dbReference>
<organism evidence="7 8">
    <name type="scientific">Microvirga vignae</name>
    <dbReference type="NCBI Taxonomy" id="1225564"/>
    <lineage>
        <taxon>Bacteria</taxon>
        <taxon>Pseudomonadati</taxon>
        <taxon>Pseudomonadota</taxon>
        <taxon>Alphaproteobacteria</taxon>
        <taxon>Hyphomicrobiales</taxon>
        <taxon>Methylobacteriaceae</taxon>
        <taxon>Microvirga</taxon>
    </lineage>
</organism>
<protein>
    <submittedName>
        <fullName evidence="7">Poly(3-hydroxyalkanoate) synthetase</fullName>
    </submittedName>
</protein>
<dbReference type="InterPro" id="IPR000073">
    <property type="entry name" value="AB_hydrolase_1"/>
</dbReference>
<evidence type="ECO:0000259" key="6">
    <source>
        <dbReference type="Pfam" id="PF07167"/>
    </source>
</evidence>
<name>A0A0H1R7Y5_9HYPH</name>
<gene>
    <name evidence="7" type="ORF">AA309_20965</name>
</gene>
<dbReference type="STRING" id="1225564.AA309_20965"/>
<dbReference type="Pfam" id="PF00561">
    <property type="entry name" value="Abhydrolase_1"/>
    <property type="match status" value="1"/>
</dbReference>
<reference evidence="7 8" key="1">
    <citation type="submission" date="2015-05" db="EMBL/GenBank/DDBJ databases">
        <title>Draft genome sequence of Microvirga vignae strain BR3299, a novel nitrogen fixing bacteria isolated from Brazil semi-aired region.</title>
        <authorList>
            <person name="Zilli J.E."/>
            <person name="Passos S.R."/>
            <person name="Leite J."/>
            <person name="Baldani J.I."/>
            <person name="Xavier G.R."/>
            <person name="Rumjaneck N.G."/>
            <person name="Simoes-Araujo J.L."/>
        </authorList>
    </citation>
    <scope>NUCLEOTIDE SEQUENCE [LARGE SCALE GENOMIC DNA]</scope>
    <source>
        <strain evidence="7 8">BR3299</strain>
    </source>
</reference>
<dbReference type="NCBIfam" id="TIGR01838">
    <property type="entry name" value="PHA_synth_I"/>
    <property type="match status" value="1"/>
</dbReference>
<evidence type="ECO:0000256" key="2">
    <source>
        <dbReference type="ARBA" id="ARBA00022490"/>
    </source>
</evidence>
<accession>A0A0H1R7Y5</accession>
<evidence type="ECO:0000256" key="4">
    <source>
        <dbReference type="ARBA" id="ARBA00023315"/>
    </source>
</evidence>
<dbReference type="InterPro" id="IPR010963">
    <property type="entry name" value="PHA_synth_I"/>
</dbReference>
<keyword evidence="8" id="KW-1185">Reference proteome</keyword>
<dbReference type="InterPro" id="IPR051321">
    <property type="entry name" value="PHA/PHB_synthase"/>
</dbReference>
<dbReference type="EMBL" id="LCYG01000056">
    <property type="protein sequence ID" value="KLK91325.1"/>
    <property type="molecule type" value="Genomic_DNA"/>
</dbReference>
<dbReference type="Gene3D" id="3.40.50.1820">
    <property type="entry name" value="alpha/beta hydrolase"/>
    <property type="match status" value="1"/>
</dbReference>
<evidence type="ECO:0000313" key="8">
    <source>
        <dbReference type="Proteomes" id="UP000035489"/>
    </source>
</evidence>
<evidence type="ECO:0000256" key="3">
    <source>
        <dbReference type="ARBA" id="ARBA00022679"/>
    </source>
</evidence>
<dbReference type="OrthoDB" id="7208816at2"/>
<dbReference type="GO" id="GO:0016746">
    <property type="term" value="F:acyltransferase activity"/>
    <property type="evidence" value="ECO:0007669"/>
    <property type="project" value="UniProtKB-KW"/>
</dbReference>
<evidence type="ECO:0000259" key="5">
    <source>
        <dbReference type="Pfam" id="PF00561"/>
    </source>
</evidence>
<dbReference type="PANTHER" id="PTHR36837">
    <property type="entry name" value="POLY(3-HYDROXYALKANOATE) POLYMERASE SUBUNIT PHAC"/>
    <property type="match status" value="1"/>
</dbReference>
<dbReference type="RefSeq" id="WP_047190956.1">
    <property type="nucleotide sequence ID" value="NZ_LCYG01000056.1"/>
</dbReference>
<keyword evidence="2" id="KW-0963">Cytoplasm</keyword>
<dbReference type="SUPFAM" id="SSF53474">
    <property type="entry name" value="alpha/beta-Hydrolases"/>
    <property type="match status" value="1"/>
</dbReference>
<proteinExistence type="predicted"/>